<protein>
    <submittedName>
        <fullName evidence="1">Uncharacterized protein</fullName>
    </submittedName>
</protein>
<sequence>MQRGHKLYLPFKKPNCELHDCQFSCYYVQKRRKYALFLKVNPEKFLKRIKICYIEKIKIDAALQAALAAYRWAAVSQV</sequence>
<dbReference type="Proteomes" id="UP001154420">
    <property type="component" value="Unassembled WGS sequence"/>
</dbReference>
<accession>A0A9X5BJ59</accession>
<dbReference type="AlphaFoldDB" id="A0A9X5BJ59"/>
<proteinExistence type="predicted"/>
<comment type="caution">
    <text evidence="1">The sequence shown here is derived from an EMBL/GenBank/DDBJ whole genome shotgun (WGS) entry which is preliminary data.</text>
</comment>
<keyword evidence="2" id="KW-1185">Reference proteome</keyword>
<reference evidence="1" key="1">
    <citation type="submission" date="2018-09" db="EMBL/GenBank/DDBJ databases">
        <title>Murine metabolic-syndrome-specific gut microbial biobank.</title>
        <authorList>
            <person name="Liu C."/>
        </authorList>
    </citation>
    <scope>NUCLEOTIDE SEQUENCE</scope>
    <source>
        <strain evidence="1">D42-62</strain>
    </source>
</reference>
<dbReference type="EMBL" id="QZDT01000056">
    <property type="protein sequence ID" value="NBJ94910.1"/>
    <property type="molecule type" value="Genomic_DNA"/>
</dbReference>
<name>A0A9X5BJ59_9FIRM</name>
<gene>
    <name evidence="1" type="ORF">D5281_20625</name>
</gene>
<evidence type="ECO:0000313" key="2">
    <source>
        <dbReference type="Proteomes" id="UP001154420"/>
    </source>
</evidence>
<organism evidence="1 2">
    <name type="scientific">Parablautia muri</name>
    <dbReference type="NCBI Taxonomy" id="2320879"/>
    <lineage>
        <taxon>Bacteria</taxon>
        <taxon>Bacillati</taxon>
        <taxon>Bacillota</taxon>
        <taxon>Clostridia</taxon>
        <taxon>Lachnospirales</taxon>
        <taxon>Lachnospiraceae</taxon>
        <taxon>Parablautia</taxon>
    </lineage>
</organism>
<evidence type="ECO:0000313" key="1">
    <source>
        <dbReference type="EMBL" id="NBJ94910.1"/>
    </source>
</evidence>